<reference evidence="11 12" key="1">
    <citation type="submission" date="2014-04" db="EMBL/GenBank/DDBJ databases">
        <title>Characterization and application of a salt tolerant electro-active bacterium.</title>
        <authorList>
            <person name="Yang L."/>
            <person name="Wei S."/>
            <person name="Tay Q.X.M."/>
        </authorList>
    </citation>
    <scope>NUCLEOTIDE SEQUENCE [LARGE SCALE GENOMIC DNA]</scope>
    <source>
        <strain evidence="11 12">LY1</strain>
    </source>
</reference>
<dbReference type="InterPro" id="IPR037066">
    <property type="entry name" value="Plug_dom_sf"/>
</dbReference>
<evidence type="ECO:0000256" key="5">
    <source>
        <dbReference type="ARBA" id="ARBA00022729"/>
    </source>
</evidence>
<feature type="signal peptide" evidence="9">
    <location>
        <begin position="1"/>
        <end position="24"/>
    </location>
</feature>
<evidence type="ECO:0000256" key="3">
    <source>
        <dbReference type="ARBA" id="ARBA00022452"/>
    </source>
</evidence>
<feature type="domain" description="TonB-dependent receptor plug" evidence="10">
    <location>
        <begin position="56"/>
        <end position="156"/>
    </location>
</feature>
<dbReference type="GO" id="GO:0044718">
    <property type="term" value="P:siderophore transmembrane transport"/>
    <property type="evidence" value="ECO:0007669"/>
    <property type="project" value="TreeGrafter"/>
</dbReference>
<dbReference type="GO" id="GO:0015344">
    <property type="term" value="F:siderophore uptake transmembrane transporter activity"/>
    <property type="evidence" value="ECO:0007669"/>
    <property type="project" value="TreeGrafter"/>
</dbReference>
<evidence type="ECO:0000259" key="10">
    <source>
        <dbReference type="Pfam" id="PF07715"/>
    </source>
</evidence>
<accession>A0A074L1S0</accession>
<dbReference type="Gene3D" id="2.170.130.10">
    <property type="entry name" value="TonB-dependent receptor, plug domain"/>
    <property type="match status" value="1"/>
</dbReference>
<dbReference type="Gene3D" id="2.40.170.20">
    <property type="entry name" value="TonB-dependent receptor, beta-barrel domain"/>
    <property type="match status" value="1"/>
</dbReference>
<dbReference type="InterPro" id="IPR036942">
    <property type="entry name" value="Beta-barrel_TonB_sf"/>
</dbReference>
<dbReference type="AlphaFoldDB" id="A0A074L1S0"/>
<evidence type="ECO:0000256" key="4">
    <source>
        <dbReference type="ARBA" id="ARBA00022692"/>
    </source>
</evidence>
<organism evidence="11 12">
    <name type="scientific">Anditalea andensis</name>
    <dbReference type="NCBI Taxonomy" id="1048983"/>
    <lineage>
        <taxon>Bacteria</taxon>
        <taxon>Pseudomonadati</taxon>
        <taxon>Bacteroidota</taxon>
        <taxon>Cytophagia</taxon>
        <taxon>Cytophagales</taxon>
        <taxon>Cytophagaceae</taxon>
        <taxon>Anditalea</taxon>
    </lineage>
</organism>
<dbReference type="InterPro" id="IPR039426">
    <property type="entry name" value="TonB-dep_rcpt-like"/>
</dbReference>
<dbReference type="eggNOG" id="COG4206">
    <property type="taxonomic scope" value="Bacteria"/>
</dbReference>
<keyword evidence="6 8" id="KW-0472">Membrane</keyword>
<keyword evidence="7 8" id="KW-0998">Cell outer membrane</keyword>
<protein>
    <submittedName>
        <fullName evidence="11">Cobalamin receptor</fullName>
    </submittedName>
</protein>
<dbReference type="STRING" id="1048983.EL17_06825"/>
<keyword evidence="11" id="KW-0675">Receptor</keyword>
<gene>
    <name evidence="11" type="ORF">EL17_06825</name>
</gene>
<keyword evidence="2 8" id="KW-0813">Transport</keyword>
<evidence type="ECO:0000256" key="1">
    <source>
        <dbReference type="ARBA" id="ARBA00004571"/>
    </source>
</evidence>
<comment type="subcellular location">
    <subcellularLocation>
        <location evidence="1 8">Cell outer membrane</location>
        <topology evidence="1 8">Multi-pass membrane protein</topology>
    </subcellularLocation>
</comment>
<dbReference type="SUPFAM" id="SSF56935">
    <property type="entry name" value="Porins"/>
    <property type="match status" value="1"/>
</dbReference>
<evidence type="ECO:0000313" key="11">
    <source>
        <dbReference type="EMBL" id="KEO74445.1"/>
    </source>
</evidence>
<feature type="chain" id="PRO_5001695639" evidence="9">
    <location>
        <begin position="25"/>
        <end position="636"/>
    </location>
</feature>
<name>A0A074L1S0_9BACT</name>
<evidence type="ECO:0000256" key="7">
    <source>
        <dbReference type="ARBA" id="ARBA00023237"/>
    </source>
</evidence>
<dbReference type="RefSeq" id="WP_240485952.1">
    <property type="nucleotide sequence ID" value="NZ_JMIH01000015.1"/>
</dbReference>
<evidence type="ECO:0000256" key="9">
    <source>
        <dbReference type="SAM" id="SignalP"/>
    </source>
</evidence>
<dbReference type="Proteomes" id="UP000027821">
    <property type="component" value="Unassembled WGS sequence"/>
</dbReference>
<dbReference type="PANTHER" id="PTHR30069:SF29">
    <property type="entry name" value="HEMOGLOBIN AND HEMOGLOBIN-HAPTOGLOBIN-BINDING PROTEIN 1-RELATED"/>
    <property type="match status" value="1"/>
</dbReference>
<dbReference type="InterPro" id="IPR012910">
    <property type="entry name" value="Plug_dom"/>
</dbReference>
<comment type="caution">
    <text evidence="11">The sequence shown here is derived from an EMBL/GenBank/DDBJ whole genome shotgun (WGS) entry which is preliminary data.</text>
</comment>
<evidence type="ECO:0000313" key="12">
    <source>
        <dbReference type="Proteomes" id="UP000027821"/>
    </source>
</evidence>
<proteinExistence type="inferred from homology"/>
<dbReference type="Pfam" id="PF07715">
    <property type="entry name" value="Plug"/>
    <property type="match status" value="1"/>
</dbReference>
<evidence type="ECO:0000256" key="6">
    <source>
        <dbReference type="ARBA" id="ARBA00023136"/>
    </source>
</evidence>
<keyword evidence="3 8" id="KW-1134">Transmembrane beta strand</keyword>
<keyword evidence="5 9" id="KW-0732">Signal</keyword>
<evidence type="ECO:0000256" key="2">
    <source>
        <dbReference type="ARBA" id="ARBA00022448"/>
    </source>
</evidence>
<comment type="similarity">
    <text evidence="8">Belongs to the TonB-dependent receptor family.</text>
</comment>
<dbReference type="PANTHER" id="PTHR30069">
    <property type="entry name" value="TONB-DEPENDENT OUTER MEMBRANE RECEPTOR"/>
    <property type="match status" value="1"/>
</dbReference>
<evidence type="ECO:0000256" key="8">
    <source>
        <dbReference type="PROSITE-ProRule" id="PRU01360"/>
    </source>
</evidence>
<dbReference type="GO" id="GO:0009279">
    <property type="term" value="C:cell outer membrane"/>
    <property type="evidence" value="ECO:0007669"/>
    <property type="project" value="UniProtKB-SubCell"/>
</dbReference>
<keyword evidence="4 8" id="KW-0812">Transmembrane</keyword>
<dbReference type="PROSITE" id="PS52016">
    <property type="entry name" value="TONB_DEPENDENT_REC_3"/>
    <property type="match status" value="1"/>
</dbReference>
<dbReference type="EMBL" id="JMIH01000015">
    <property type="protein sequence ID" value="KEO74445.1"/>
    <property type="molecule type" value="Genomic_DNA"/>
</dbReference>
<sequence length="636" mass="71786">MKIISSIIFLTGAVLLTVAPVNHASAQQVAGQLDRDTIPLEQVEVYAPPLDRFTNGQTVRTVDSRTLEEFAGQNLGEVLQQRTGIFVRQYGPGMIASVTMRGAAAGHTAVFWNGIPINSASLGQSDFSILPTNGFDQATVHQGSSGALYGTDAIGGSIHLNSKLSFGLGSKFSFYQGIGSFGRMNNQLQYSYSNQKIATTTRIYRNFTENNYPYTNRAKFGSPTERQDHAAIEQYGVNQDIGWNVGENSQLSTSLWWNLTDREIQPVMGSNTHEVQKDQNLRWVMDYFRFGTSGTWNVKLGAVHDELLFNRSSQNLVTQYFASSDYEHSFSENWQIKSGIRYTQIEGNLSTYEATDNRLELYHSSSLEVSDKLALSVNLRQLVYEGTFAPFTPSISGGYAIYQADRNALKINGAFSRSFKVPTINDRFWVPGGNPDLLSEDSWSGEIGLVHTFEKERFKVETQATYFKMWVDNWIIWLPTGNFWSPTNYREVQNQGLEIFTDALWKINEWSIIGNVNYAYTHALILSEDNENTHEKQLPYTPVHKGSAKLGLRRGAIGSYINLMYVGENFVTTDNTLSIPSYEILSAGMDYKWRFKKMSGTANFQIFNLLNTEYQVMRQRPMPGRNYQLNININIL</sequence>
<keyword evidence="12" id="KW-1185">Reference proteome</keyword>